<dbReference type="InterPro" id="IPR056009">
    <property type="entry name" value="DUF7587"/>
</dbReference>
<evidence type="ECO:0000259" key="2">
    <source>
        <dbReference type="Pfam" id="PF24494"/>
    </source>
</evidence>
<feature type="domain" description="DUF7587" evidence="2">
    <location>
        <begin position="3"/>
        <end position="145"/>
    </location>
</feature>
<dbReference type="AlphaFoldDB" id="A0A086TFY8"/>
<dbReference type="Pfam" id="PF24494">
    <property type="entry name" value="DUF7587"/>
    <property type="match status" value="1"/>
</dbReference>
<feature type="region of interest" description="Disordered" evidence="1">
    <location>
        <begin position="1"/>
        <end position="20"/>
    </location>
</feature>
<evidence type="ECO:0000313" key="4">
    <source>
        <dbReference type="Proteomes" id="UP000029964"/>
    </source>
</evidence>
<dbReference type="EMBL" id="JPKY01000004">
    <property type="protein sequence ID" value="KFH48270.1"/>
    <property type="molecule type" value="Genomic_DNA"/>
</dbReference>
<evidence type="ECO:0000256" key="1">
    <source>
        <dbReference type="SAM" id="MobiDB-lite"/>
    </source>
</evidence>
<protein>
    <recommendedName>
        <fullName evidence="2">DUF7587 domain-containing protein</fullName>
    </recommendedName>
</protein>
<organism evidence="3 4">
    <name type="scientific">Hapsidospora chrysogenum (strain ATCC 11550 / CBS 779.69 / DSM 880 / IAM 14645 / JCM 23072 / IMI 49137)</name>
    <name type="common">Acremonium chrysogenum</name>
    <dbReference type="NCBI Taxonomy" id="857340"/>
    <lineage>
        <taxon>Eukaryota</taxon>
        <taxon>Fungi</taxon>
        <taxon>Dikarya</taxon>
        <taxon>Ascomycota</taxon>
        <taxon>Pezizomycotina</taxon>
        <taxon>Sordariomycetes</taxon>
        <taxon>Hypocreomycetidae</taxon>
        <taxon>Hypocreales</taxon>
        <taxon>Bionectriaceae</taxon>
        <taxon>Hapsidospora</taxon>
    </lineage>
</organism>
<sequence>MASRIQWRAEDDDSQVQTTMRRGAVAADVKSRVGFGLRTRHERARLRRKFHNQLDWSNRTKTPFISTYGRERAALEEAGRRKRDGKKNVRVVKIDTYQADCRVEYRNVRKLAKALGYWIPDKAWRNSEFEYIFLRHIPASAIMEIIWV</sequence>
<dbReference type="OrthoDB" id="88561at2759"/>
<keyword evidence="4" id="KW-1185">Reference proteome</keyword>
<evidence type="ECO:0000313" key="3">
    <source>
        <dbReference type="EMBL" id="KFH48270.1"/>
    </source>
</evidence>
<dbReference type="HOGENOM" id="CLU_121026_1_0_1"/>
<proteinExistence type="predicted"/>
<reference evidence="4" key="1">
    <citation type="journal article" date="2014" name="Genome Announc.">
        <title>Genome sequence and annotation of Acremonium chrysogenum, producer of the beta-lactam antibiotic cephalosporin C.</title>
        <authorList>
            <person name="Terfehr D."/>
            <person name="Dahlmann T.A."/>
            <person name="Specht T."/>
            <person name="Zadra I."/>
            <person name="Kuernsteiner H."/>
            <person name="Kueck U."/>
        </authorList>
    </citation>
    <scope>NUCLEOTIDE SEQUENCE [LARGE SCALE GENOMIC DNA]</scope>
    <source>
        <strain evidence="4">ATCC 11550 / CBS 779.69 / DSM 880 / IAM 14645 / JCM 23072 / IMI 49137</strain>
    </source>
</reference>
<name>A0A086TFY8_HAPC1</name>
<accession>A0A086TFY8</accession>
<dbReference type="Proteomes" id="UP000029964">
    <property type="component" value="Unassembled WGS sequence"/>
</dbReference>
<comment type="caution">
    <text evidence="3">The sequence shown here is derived from an EMBL/GenBank/DDBJ whole genome shotgun (WGS) entry which is preliminary data.</text>
</comment>
<gene>
    <name evidence="3" type="ORF">ACRE_009260</name>
</gene>